<proteinExistence type="predicted"/>
<dbReference type="SUPFAM" id="SSF53474">
    <property type="entry name" value="alpha/beta-Hydrolases"/>
    <property type="match status" value="1"/>
</dbReference>
<dbReference type="STRING" id="145388.A0A0D2MSH0"/>
<dbReference type="KEGG" id="mng:MNEG_10478"/>
<dbReference type="InterPro" id="IPR029058">
    <property type="entry name" value="AB_hydrolase_fold"/>
</dbReference>
<feature type="region of interest" description="Disordered" evidence="1">
    <location>
        <begin position="340"/>
        <end position="367"/>
    </location>
</feature>
<dbReference type="PANTHER" id="PTHR15394">
    <property type="entry name" value="SERINE HYDROLASE RBBP9"/>
    <property type="match status" value="1"/>
</dbReference>
<feature type="compositionally biased region" description="Basic residues" evidence="1">
    <location>
        <begin position="342"/>
        <end position="351"/>
    </location>
</feature>
<dbReference type="EMBL" id="KK102550">
    <property type="protein sequence ID" value="KIY97485.1"/>
    <property type="molecule type" value="Genomic_DNA"/>
</dbReference>
<sequence>MFQILAHRHTTVGTAWNLGRAGSIITPPYSWDADPAFSADELAAVLTVFRGVAEDFSGFDVDITTQEDGLANPTLRVVLGGTGDWIGFGGGAGAAYAGAYVNTTYQPVFVFTGAGSLFVPKLAWESASHYIGHALGLLHKGVPGRSMYTGQGAWAPIMGLPFYKNVTQWSNGDYPNASNTDDELAIISATLPFLPSPTGPVSSAAAPLPFSTGPDQMSRGAAFAVLSRPTKTHYYSFLAPVAGIANITAVPAPAWCASWGSVGQADLDIRLDVLRGDTGLVVATSDPDGALDASVVLNVTAGTYVVAVSAVGAAAGGYSDYGSLGAYTLTAAWPAAVLPPPKKQRAPRKPGKSPPPTSPAPALQQGGVNSTLSPRLVIVPGITLCNVQGVSFYAWLRDRLQRKPPLYLDVTLRKMPDCAGARESYWIPFMRNELRCAEDTVIVGHSSGAIAAMRFAQRYKVAGIVLVATYETSLGLASEKRSEYFDTPWDWDAIKANAGFIIQFASTTDPFLGLNRGLKGGWQEQMDVAKKLDSELHIVARGHFLGRKYPEIADAIEAKLMGYNRR</sequence>
<dbReference type="InterPro" id="IPR010662">
    <property type="entry name" value="RBBP9/YdeN"/>
</dbReference>
<dbReference type="RefSeq" id="XP_013896505.1">
    <property type="nucleotide sequence ID" value="XM_014041051.1"/>
</dbReference>
<dbReference type="Proteomes" id="UP000054498">
    <property type="component" value="Unassembled WGS sequence"/>
</dbReference>
<dbReference type="GeneID" id="25727644"/>
<name>A0A0D2MSH0_9CHLO</name>
<gene>
    <name evidence="2" type="ORF">MNEG_10478</name>
</gene>
<accession>A0A0D2MSH0</accession>
<evidence type="ECO:0000256" key="1">
    <source>
        <dbReference type="SAM" id="MobiDB-lite"/>
    </source>
</evidence>
<organism evidence="2 3">
    <name type="scientific">Monoraphidium neglectum</name>
    <dbReference type="NCBI Taxonomy" id="145388"/>
    <lineage>
        <taxon>Eukaryota</taxon>
        <taxon>Viridiplantae</taxon>
        <taxon>Chlorophyta</taxon>
        <taxon>core chlorophytes</taxon>
        <taxon>Chlorophyceae</taxon>
        <taxon>CS clade</taxon>
        <taxon>Sphaeropleales</taxon>
        <taxon>Selenastraceae</taxon>
        <taxon>Monoraphidium</taxon>
    </lineage>
</organism>
<dbReference type="Pfam" id="PF06821">
    <property type="entry name" value="Ser_hydrolase"/>
    <property type="match status" value="1"/>
</dbReference>
<dbReference type="Gene3D" id="3.40.50.1820">
    <property type="entry name" value="alpha/beta hydrolase"/>
    <property type="match status" value="1"/>
</dbReference>
<dbReference type="SUPFAM" id="SSF55486">
    <property type="entry name" value="Metalloproteases ('zincins'), catalytic domain"/>
    <property type="match status" value="1"/>
</dbReference>
<dbReference type="PANTHER" id="PTHR15394:SF3">
    <property type="entry name" value="SERINE HYDROLASE RBBP9"/>
    <property type="match status" value="1"/>
</dbReference>
<dbReference type="AlphaFoldDB" id="A0A0D2MSH0"/>
<protein>
    <recommendedName>
        <fullName evidence="4">Peptidase C-terminal archaeal/bacterial domain-containing protein</fullName>
    </recommendedName>
</protein>
<evidence type="ECO:0000313" key="2">
    <source>
        <dbReference type="EMBL" id="KIY97485.1"/>
    </source>
</evidence>
<evidence type="ECO:0008006" key="4">
    <source>
        <dbReference type="Google" id="ProtNLM"/>
    </source>
</evidence>
<evidence type="ECO:0000313" key="3">
    <source>
        <dbReference type="Proteomes" id="UP000054498"/>
    </source>
</evidence>
<keyword evidence="3" id="KW-1185">Reference proteome</keyword>
<reference evidence="2 3" key="1">
    <citation type="journal article" date="2013" name="BMC Genomics">
        <title>Reconstruction of the lipid metabolism for the microalga Monoraphidium neglectum from its genome sequence reveals characteristics suitable for biofuel production.</title>
        <authorList>
            <person name="Bogen C."/>
            <person name="Al-Dilaimi A."/>
            <person name="Albersmeier A."/>
            <person name="Wichmann J."/>
            <person name="Grundmann M."/>
            <person name="Rupp O."/>
            <person name="Lauersen K.J."/>
            <person name="Blifernez-Klassen O."/>
            <person name="Kalinowski J."/>
            <person name="Goesmann A."/>
            <person name="Mussgnug J.H."/>
            <person name="Kruse O."/>
        </authorList>
    </citation>
    <scope>NUCLEOTIDE SEQUENCE [LARGE SCALE GENOMIC DNA]</scope>
    <source>
        <strain evidence="2 3">SAG 48.87</strain>
    </source>
</reference>
<dbReference type="OrthoDB" id="495350at2759"/>
<dbReference type="GO" id="GO:0016787">
    <property type="term" value="F:hydrolase activity"/>
    <property type="evidence" value="ECO:0007669"/>
    <property type="project" value="InterPro"/>
</dbReference>